<gene>
    <name evidence="2" type="ORF">ACFSCY_31215</name>
</gene>
<accession>A0ABW4FVD0</accession>
<protein>
    <submittedName>
        <fullName evidence="2">DUF1992 domain-containing protein</fullName>
    </submittedName>
</protein>
<dbReference type="Proteomes" id="UP001597145">
    <property type="component" value="Unassembled WGS sequence"/>
</dbReference>
<dbReference type="Pfam" id="PF09350">
    <property type="entry name" value="DJC28_CD"/>
    <property type="match status" value="1"/>
</dbReference>
<dbReference type="InterPro" id="IPR018961">
    <property type="entry name" value="DnaJ_homolog_subfam-C_membr-28"/>
</dbReference>
<comment type="caution">
    <text evidence="2">The sequence shown here is derived from an EMBL/GenBank/DDBJ whole genome shotgun (WGS) entry which is preliminary data.</text>
</comment>
<feature type="domain" description="DnaJ homologue subfamily C member 28 conserved" evidence="1">
    <location>
        <begin position="12"/>
        <end position="82"/>
    </location>
</feature>
<evidence type="ECO:0000259" key="1">
    <source>
        <dbReference type="Pfam" id="PF09350"/>
    </source>
</evidence>
<evidence type="ECO:0000313" key="2">
    <source>
        <dbReference type="EMBL" id="MFD1533896.1"/>
    </source>
</evidence>
<evidence type="ECO:0000313" key="3">
    <source>
        <dbReference type="Proteomes" id="UP001597145"/>
    </source>
</evidence>
<name>A0ABW4FVD0_9PSEU</name>
<dbReference type="RefSeq" id="WP_343977759.1">
    <property type="nucleotide sequence ID" value="NZ_BAAAJG010000009.1"/>
</dbReference>
<reference evidence="3" key="1">
    <citation type="journal article" date="2019" name="Int. J. Syst. Evol. Microbiol.">
        <title>The Global Catalogue of Microorganisms (GCM) 10K type strain sequencing project: providing services to taxonomists for standard genome sequencing and annotation.</title>
        <authorList>
            <consortium name="The Broad Institute Genomics Platform"/>
            <consortium name="The Broad Institute Genome Sequencing Center for Infectious Disease"/>
            <person name="Wu L."/>
            <person name="Ma J."/>
        </authorList>
    </citation>
    <scope>NUCLEOTIDE SEQUENCE [LARGE SCALE GENOMIC DNA]</scope>
    <source>
        <strain evidence="3">JCM 12165</strain>
    </source>
</reference>
<keyword evidence="3" id="KW-1185">Reference proteome</keyword>
<organism evidence="2 3">
    <name type="scientific">Pseudonocardia aurantiaca</name>
    <dbReference type="NCBI Taxonomy" id="75290"/>
    <lineage>
        <taxon>Bacteria</taxon>
        <taxon>Bacillati</taxon>
        <taxon>Actinomycetota</taxon>
        <taxon>Actinomycetes</taxon>
        <taxon>Pseudonocardiales</taxon>
        <taxon>Pseudonocardiaceae</taxon>
        <taxon>Pseudonocardia</taxon>
    </lineage>
</organism>
<dbReference type="EMBL" id="JBHUCP010000026">
    <property type="protein sequence ID" value="MFD1533896.1"/>
    <property type="molecule type" value="Genomic_DNA"/>
</dbReference>
<sequence length="160" mass="18097">MTDAYSARYESVVDRQIRMAQERGDFDNLPGKGKPLAALDGPDDEHWWIRQFVQREGLSPDALLPTPLQLRKEAERLPEMVRDLPTEQAVRAAVSELNKRIVEWLRAPSGPAVPLRPVDAASIVKQWAAARSAPARPPATRAVAETQVRTSWWKRLLRRS</sequence>
<proteinExistence type="predicted"/>